<feature type="signal peptide" evidence="1">
    <location>
        <begin position="1"/>
        <end position="47"/>
    </location>
</feature>
<gene>
    <name evidence="2" type="ORF">SCOCK_910003</name>
</gene>
<keyword evidence="1" id="KW-0732">Signal</keyword>
<name>A0A9W4E5E6_9ACTN</name>
<sequence length="445" mass="45461">MSSIRPFARLRLRHRGTAACRTRVAVGAAAAALALTAFGSFPGQASAAAGVQHLAVPAYFNPSDAAGSGFWTQIDQAGSGVGVAVANPSNGPGSAVDSGYASAVDAASGAGVKVLGYVDTGYFGTTGRTTRDGRTSVAAWTAQIDADVATWYSWYGSSGLAGIFFDDALGDCGTGNAHVNLYTGINSTTKQAHPGAFTVDNPGSPAESCYASAADVLVMFENTYSVYASWTAPDWELNYANPDKFWHLVYDTPAQADMDNAVALSKQRNAGYLYVTPDNLPNPWDTLPTGAYWSDELAKAGAAGSGGPGGGGSGCTTTAGSGAITSYSACASADTAVFKATFNSSESFHHVFVNTDGNTATGYQLPAPSASPLGADYMIENGSLYRSTTTGWAWAAATPAPTTTVSGSTYTWTLPLSALGSPSGTQQVEFNAGSAYTPVVSFSAS</sequence>
<dbReference type="Pfam" id="PF12138">
    <property type="entry name" value="Spherulin4"/>
    <property type="match status" value="1"/>
</dbReference>
<accession>A0A9W4E5E6</accession>
<comment type="caution">
    <text evidence="2">The sequence shown here is derived from an EMBL/GenBank/DDBJ whole genome shotgun (WGS) entry which is preliminary data.</text>
</comment>
<reference evidence="2" key="1">
    <citation type="submission" date="2021-05" db="EMBL/GenBank/DDBJ databases">
        <authorList>
            <person name="Arsene-Ploetze F."/>
        </authorList>
    </citation>
    <scope>NUCLEOTIDE SEQUENCE</scope>
    <source>
        <strain evidence="2">DSM 42138</strain>
    </source>
</reference>
<keyword evidence="3" id="KW-1185">Reference proteome</keyword>
<evidence type="ECO:0000313" key="3">
    <source>
        <dbReference type="Proteomes" id="UP001152519"/>
    </source>
</evidence>
<dbReference type="EMBL" id="CAJSLV010000127">
    <property type="protein sequence ID" value="CAG6399470.1"/>
    <property type="molecule type" value="Genomic_DNA"/>
</dbReference>
<dbReference type="Proteomes" id="UP001152519">
    <property type="component" value="Unassembled WGS sequence"/>
</dbReference>
<evidence type="ECO:0000256" key="1">
    <source>
        <dbReference type="SAM" id="SignalP"/>
    </source>
</evidence>
<organism evidence="2 3">
    <name type="scientific">Actinacidiphila cocklensis</name>
    <dbReference type="NCBI Taxonomy" id="887465"/>
    <lineage>
        <taxon>Bacteria</taxon>
        <taxon>Bacillati</taxon>
        <taxon>Actinomycetota</taxon>
        <taxon>Actinomycetes</taxon>
        <taxon>Kitasatosporales</taxon>
        <taxon>Streptomycetaceae</taxon>
        <taxon>Actinacidiphila</taxon>
    </lineage>
</organism>
<dbReference type="AlphaFoldDB" id="A0A9W4E5E6"/>
<protein>
    <submittedName>
        <fullName evidence="2">Uncharacterized protein</fullName>
    </submittedName>
</protein>
<dbReference type="PANTHER" id="PTHR35040">
    <property type="match status" value="1"/>
</dbReference>
<dbReference type="InterPro" id="IPR021986">
    <property type="entry name" value="Spherulin4"/>
</dbReference>
<proteinExistence type="predicted"/>
<feature type="chain" id="PRO_5040931622" evidence="1">
    <location>
        <begin position="48"/>
        <end position="445"/>
    </location>
</feature>
<dbReference type="RefSeq" id="WP_251502304.1">
    <property type="nucleotide sequence ID" value="NZ_CAJSLV010000127.1"/>
</dbReference>
<dbReference type="PANTHER" id="PTHR35040:SF7">
    <property type="entry name" value="FIBRONECTIN TYPE-III DOMAIN-CONTAINING PROTEIN-RELATED"/>
    <property type="match status" value="1"/>
</dbReference>
<evidence type="ECO:0000313" key="2">
    <source>
        <dbReference type="EMBL" id="CAG6399470.1"/>
    </source>
</evidence>